<evidence type="ECO:0008006" key="4">
    <source>
        <dbReference type="Google" id="ProtNLM"/>
    </source>
</evidence>
<protein>
    <recommendedName>
        <fullName evidence="4">DUF1985 domain-containing protein</fullName>
    </recommendedName>
</protein>
<evidence type="ECO:0000313" key="2">
    <source>
        <dbReference type="EMBL" id="MED6168618.1"/>
    </source>
</evidence>
<keyword evidence="3" id="KW-1185">Reference proteome</keyword>
<evidence type="ECO:0000256" key="1">
    <source>
        <dbReference type="SAM" id="MobiDB-lite"/>
    </source>
</evidence>
<accession>A0ABU6V9L0</accession>
<feature type="region of interest" description="Disordered" evidence="1">
    <location>
        <begin position="153"/>
        <end position="199"/>
    </location>
</feature>
<evidence type="ECO:0000313" key="3">
    <source>
        <dbReference type="Proteomes" id="UP001341840"/>
    </source>
</evidence>
<proteinExistence type="predicted"/>
<reference evidence="2 3" key="1">
    <citation type="journal article" date="2023" name="Plants (Basel)">
        <title>Bridging the Gap: Combining Genomics and Transcriptomics Approaches to Understand Stylosanthes scabra, an Orphan Legume from the Brazilian Caatinga.</title>
        <authorList>
            <person name="Ferreira-Neto J.R.C."/>
            <person name="da Silva M.D."/>
            <person name="Binneck E."/>
            <person name="de Melo N.F."/>
            <person name="da Silva R.H."/>
            <person name="de Melo A.L.T.M."/>
            <person name="Pandolfi V."/>
            <person name="Bustamante F.O."/>
            <person name="Brasileiro-Vidal A.C."/>
            <person name="Benko-Iseppon A.M."/>
        </authorList>
    </citation>
    <scope>NUCLEOTIDE SEQUENCE [LARGE SCALE GENOMIC DNA]</scope>
    <source>
        <tissue evidence="2">Leaves</tissue>
    </source>
</reference>
<dbReference type="PANTHER" id="PTHR34835:SF34">
    <property type="entry name" value="OS08G0555500 PROTEIN"/>
    <property type="match status" value="1"/>
</dbReference>
<organism evidence="2 3">
    <name type="scientific">Stylosanthes scabra</name>
    <dbReference type="NCBI Taxonomy" id="79078"/>
    <lineage>
        <taxon>Eukaryota</taxon>
        <taxon>Viridiplantae</taxon>
        <taxon>Streptophyta</taxon>
        <taxon>Embryophyta</taxon>
        <taxon>Tracheophyta</taxon>
        <taxon>Spermatophyta</taxon>
        <taxon>Magnoliopsida</taxon>
        <taxon>eudicotyledons</taxon>
        <taxon>Gunneridae</taxon>
        <taxon>Pentapetalae</taxon>
        <taxon>rosids</taxon>
        <taxon>fabids</taxon>
        <taxon>Fabales</taxon>
        <taxon>Fabaceae</taxon>
        <taxon>Papilionoideae</taxon>
        <taxon>50 kb inversion clade</taxon>
        <taxon>dalbergioids sensu lato</taxon>
        <taxon>Dalbergieae</taxon>
        <taxon>Pterocarpus clade</taxon>
        <taxon>Stylosanthes</taxon>
    </lineage>
</organism>
<dbReference type="Proteomes" id="UP001341840">
    <property type="component" value="Unassembled WGS sequence"/>
</dbReference>
<feature type="compositionally biased region" description="Basic residues" evidence="1">
    <location>
        <begin position="158"/>
        <end position="178"/>
    </location>
</feature>
<dbReference type="PANTHER" id="PTHR34835">
    <property type="entry name" value="OS07G0283600 PROTEIN-RELATED"/>
    <property type="match status" value="1"/>
</dbReference>
<sequence>MPAAQYKAANDFRKKTLADLRDMVYNIELNSEENITKFKRAFILYVQKAVLCPNNSNPLSPKTLPTILDVSNTREMNWGRHVYSFLLDGIIQAIRKNTKHIDGCVFSLLIIYFQETQFGVESELPNAQPPWLSYWKNRTLKLRIKYEFKDPAGLARQARNRTPTRKQKKAPPKIKHPQTKSLQIEGPKGKKILGKRKQIDDETDSYRKLIGFSSRFR</sequence>
<gene>
    <name evidence="2" type="ORF">PIB30_013113</name>
</gene>
<dbReference type="EMBL" id="JASCZI010151068">
    <property type="protein sequence ID" value="MED6168618.1"/>
    <property type="molecule type" value="Genomic_DNA"/>
</dbReference>
<name>A0ABU6V9L0_9FABA</name>
<comment type="caution">
    <text evidence="2">The sequence shown here is derived from an EMBL/GenBank/DDBJ whole genome shotgun (WGS) entry which is preliminary data.</text>
</comment>